<dbReference type="EMBL" id="SZQL01000009">
    <property type="protein sequence ID" value="TKK67952.1"/>
    <property type="molecule type" value="Genomic_DNA"/>
</dbReference>
<dbReference type="Pfam" id="PF13715">
    <property type="entry name" value="CarbopepD_reg_2"/>
    <property type="match status" value="1"/>
</dbReference>
<dbReference type="SUPFAM" id="SSF49464">
    <property type="entry name" value="Carboxypeptidase regulatory domain-like"/>
    <property type="match status" value="1"/>
</dbReference>
<dbReference type="InterPro" id="IPR012910">
    <property type="entry name" value="Plug_dom"/>
</dbReference>
<reference evidence="5 6" key="1">
    <citation type="submission" date="2019-05" db="EMBL/GenBank/DDBJ databases">
        <title>Panacibacter sp. strain 17mud1-8 Genome sequencing and assembly.</title>
        <authorList>
            <person name="Chhetri G."/>
        </authorList>
    </citation>
    <scope>NUCLEOTIDE SEQUENCE [LARGE SCALE GENOMIC DNA]</scope>
    <source>
        <strain evidence="5 6">17mud1-8</strain>
    </source>
</reference>
<keyword evidence="1" id="KW-0472">Membrane</keyword>
<keyword evidence="2" id="KW-0732">Signal</keyword>
<comment type="caution">
    <text evidence="5">The sequence shown here is derived from an EMBL/GenBank/DDBJ whole genome shotgun (WGS) entry which is preliminary data.</text>
</comment>
<evidence type="ECO:0000313" key="6">
    <source>
        <dbReference type="Proteomes" id="UP000305848"/>
    </source>
</evidence>
<dbReference type="OrthoDB" id="9768177at2"/>
<dbReference type="RefSeq" id="WP_137262055.1">
    <property type="nucleotide sequence ID" value="NZ_SZQL01000009.1"/>
</dbReference>
<accession>A0A4U3KZQ5</accession>
<dbReference type="AlphaFoldDB" id="A0A4U3KZQ5"/>
<dbReference type="InterPro" id="IPR023996">
    <property type="entry name" value="TonB-dep_OMP_SusC/RagA"/>
</dbReference>
<comment type="subcellular location">
    <subcellularLocation>
        <location evidence="1">Cell outer membrane</location>
    </subcellularLocation>
</comment>
<feature type="signal peptide" evidence="2">
    <location>
        <begin position="1"/>
        <end position="20"/>
    </location>
</feature>
<keyword evidence="6" id="KW-1185">Reference proteome</keyword>
<dbReference type="GO" id="GO:0009279">
    <property type="term" value="C:cell outer membrane"/>
    <property type="evidence" value="ECO:0007669"/>
    <property type="project" value="UniProtKB-SubCell"/>
</dbReference>
<keyword evidence="1" id="KW-0798">TonB box</keyword>
<keyword evidence="5" id="KW-0675">Receptor</keyword>
<evidence type="ECO:0000256" key="1">
    <source>
        <dbReference type="RuleBase" id="RU003357"/>
    </source>
</evidence>
<evidence type="ECO:0000259" key="3">
    <source>
        <dbReference type="Pfam" id="PF00593"/>
    </source>
</evidence>
<proteinExistence type="inferred from homology"/>
<comment type="similarity">
    <text evidence="1">Belongs to the TonB-dependent receptor family.</text>
</comment>
<dbReference type="Gene3D" id="2.170.130.10">
    <property type="entry name" value="TonB-dependent receptor, plug domain"/>
    <property type="match status" value="1"/>
</dbReference>
<dbReference type="InterPro" id="IPR037066">
    <property type="entry name" value="Plug_dom_sf"/>
</dbReference>
<dbReference type="Proteomes" id="UP000305848">
    <property type="component" value="Unassembled WGS sequence"/>
</dbReference>
<dbReference type="Pfam" id="PF07715">
    <property type="entry name" value="Plug"/>
    <property type="match status" value="1"/>
</dbReference>
<feature type="chain" id="PRO_5020289310" evidence="2">
    <location>
        <begin position="21"/>
        <end position="1013"/>
    </location>
</feature>
<evidence type="ECO:0000313" key="5">
    <source>
        <dbReference type="EMBL" id="TKK67952.1"/>
    </source>
</evidence>
<dbReference type="Pfam" id="PF00593">
    <property type="entry name" value="TonB_dep_Rec_b-barrel"/>
    <property type="match status" value="1"/>
</dbReference>
<evidence type="ECO:0000259" key="4">
    <source>
        <dbReference type="Pfam" id="PF07715"/>
    </source>
</evidence>
<dbReference type="NCBIfam" id="TIGR04056">
    <property type="entry name" value="OMP_RagA_SusC"/>
    <property type="match status" value="1"/>
</dbReference>
<feature type="domain" description="TonB-dependent receptor plug" evidence="4">
    <location>
        <begin position="116"/>
        <end position="242"/>
    </location>
</feature>
<protein>
    <submittedName>
        <fullName evidence="5">TonB-dependent receptor</fullName>
    </submittedName>
</protein>
<dbReference type="SUPFAM" id="SSF56935">
    <property type="entry name" value="Porins"/>
    <property type="match status" value="1"/>
</dbReference>
<evidence type="ECO:0000256" key="2">
    <source>
        <dbReference type="SAM" id="SignalP"/>
    </source>
</evidence>
<feature type="domain" description="TonB-dependent receptor-like beta-barrel" evidence="3">
    <location>
        <begin position="415"/>
        <end position="981"/>
    </location>
</feature>
<name>A0A4U3KZQ5_9BACT</name>
<sequence>MKRYLVLLFLISITALPAFCQQITISGTVLDEYGHPLGGASIKTKNSTALAISDANGQFQMDAAKGDILVISYPDFKESEVKVANPVAALSIRLTKRDISLRDTVNVLYETKDANKILGAVSTIYTNQLTTTPSPTYAYALAGRLPGLYTQQTRGWTATNSNALVSQDVDGLYYPAAGTIGAKGPNDNMEIMLRLRGQAPVTMIDGVQRDIYTIDPENIESVSLLKDALSTILLGQRSSRGVLLVTTKKPIAGTPHVSLSAQTGIQTPLSLPDPLPAYQYAYLYNEAQTNEGNPLAYTYQDFEAYRNGTDPYGHPDVDWFNTILKKNSLINRYSLNVTGGGTAARYAVGLSYLDQQGLFKGSNPAYETNATIKRYSINSTIDVNVTKEFTTKLQIYARVQDGNQPGGTTDGIISGMYNTPGNAYPVFNPNGSFGGTQAYSSNLYARLTNSGYLQDYTRDILANLELNYNFDSFIKGLWAKAQTNLSVYSSNSVNRTAGVPSYKLSIDASGDSIYNRYGAISDQTNVFNLTYSAQYWYLQTALGYTRQFGKHNINAKLFYDQHQSIFNYDLPETNHNIAATAAYNFGGKYFAEAAINYSGNDRYPPGHQFGWFYAAGLGWNITQENFIKNNSSLNWINNLKLRATYGKTGNDNVGYFSWRESFRIDIVNPTYPISTSRASQGVAQQTILANPNITWEKADKFNVGLDVALFNNHFHFTGDYYINRYYDLLQLRGKQPALIGLAYPLENLGISRYAGAEFSATYQNNYRNFHYYLTGNATLEQTKVLFSDEIQQKYDWNKRTGAPVGMQFGYVAEGLIQTQKEAESSAHIAGYTLQPGDIKYKDLNGDGTINQYDQTAIGEQKPLFYYGVNAGISFKGFDANILLQGVANRTYLLNDYSFSSGSQQAYTYIVGRWTPETAATATYPRLTPGINMNNDVASTFWMKNGEYFRIKNAEVGYTLPYQFTNHIKISSVRFFVNGLNLFTHAAFDRVDPEVYGQVYPIQRVINFGVNVKF</sequence>
<dbReference type="InterPro" id="IPR008969">
    <property type="entry name" value="CarboxyPept-like_regulatory"/>
</dbReference>
<gene>
    <name evidence="5" type="ORF">FC093_12095</name>
</gene>
<dbReference type="InterPro" id="IPR000531">
    <property type="entry name" value="Beta-barrel_TonB"/>
</dbReference>
<dbReference type="Gene3D" id="2.60.40.1120">
    <property type="entry name" value="Carboxypeptidase-like, regulatory domain"/>
    <property type="match status" value="1"/>
</dbReference>
<organism evidence="5 6">
    <name type="scientific">Ilyomonas limi</name>
    <dbReference type="NCBI Taxonomy" id="2575867"/>
    <lineage>
        <taxon>Bacteria</taxon>
        <taxon>Pseudomonadati</taxon>
        <taxon>Bacteroidota</taxon>
        <taxon>Chitinophagia</taxon>
        <taxon>Chitinophagales</taxon>
        <taxon>Chitinophagaceae</taxon>
        <taxon>Ilyomonas</taxon>
    </lineage>
</organism>